<dbReference type="Pfam" id="PF00150">
    <property type="entry name" value="Cellulase"/>
    <property type="match status" value="1"/>
</dbReference>
<keyword evidence="3 4" id="KW-0326">Glycosidase</keyword>
<dbReference type="GO" id="GO:0009986">
    <property type="term" value="C:cell surface"/>
    <property type="evidence" value="ECO:0007669"/>
    <property type="project" value="TreeGrafter"/>
</dbReference>
<evidence type="ECO:0000256" key="4">
    <source>
        <dbReference type="RuleBase" id="RU361153"/>
    </source>
</evidence>
<protein>
    <submittedName>
        <fullName evidence="6">Glycoside hydrolase</fullName>
    </submittedName>
</protein>
<sequence>MSLLKVSGTKIVNEGGDEVILRGAGLGGWMNMENFISGYPGCEFQIRHALAEAIGAEKSEFFFDKFLEYFFMDADAKFFSALGLNCIRLPFNYHHFEDDMNPRVLKESGFKHLDRVIELCASHNIYTILDLHTAPGGQNTGWHSDHGGHLANFWVHKDYQDRTVWLWEQLAEHYKSNKWVAGYNPLNEPTDSEHTRVHVDSEHIIFLDGNTWAQDFSHFMDSHKNWDNTAYSIHDYSTFGFPASHEALLSGARNSGSGCNARTKRRERGWTSGGALFGMESGDRFMRGKQYDGEATERINEISKDRLSWSIWLYKDIGFQGMVYVSTSTPYMTLLRDFLAKKHRLAVDQWGADDSAVKHIYKPLIDHILDEIPPQYREIYPHPVWRLPDRVAMISRNILVSEFLIKEWADHFVGKDMKELDEIAASFKFEACEKREGLNRVLMDNAAVA</sequence>
<evidence type="ECO:0000256" key="3">
    <source>
        <dbReference type="ARBA" id="ARBA00023295"/>
    </source>
</evidence>
<evidence type="ECO:0000256" key="1">
    <source>
        <dbReference type="ARBA" id="ARBA00005641"/>
    </source>
</evidence>
<dbReference type="PANTHER" id="PTHR31297:SF13">
    <property type="entry name" value="PUTATIVE-RELATED"/>
    <property type="match status" value="1"/>
</dbReference>
<keyword evidence="2 4" id="KW-0378">Hydrolase</keyword>
<accession>A0AAD6S7S8</accession>
<feature type="domain" description="Glycoside hydrolase family 5" evidence="5">
    <location>
        <begin position="74"/>
        <end position="315"/>
    </location>
</feature>
<organism evidence="6 7">
    <name type="scientific">Mycena alexandri</name>
    <dbReference type="NCBI Taxonomy" id="1745969"/>
    <lineage>
        <taxon>Eukaryota</taxon>
        <taxon>Fungi</taxon>
        <taxon>Dikarya</taxon>
        <taxon>Basidiomycota</taxon>
        <taxon>Agaricomycotina</taxon>
        <taxon>Agaricomycetes</taxon>
        <taxon>Agaricomycetidae</taxon>
        <taxon>Agaricales</taxon>
        <taxon>Marasmiineae</taxon>
        <taxon>Mycenaceae</taxon>
        <taxon>Mycena</taxon>
    </lineage>
</organism>
<dbReference type="Proteomes" id="UP001218188">
    <property type="component" value="Unassembled WGS sequence"/>
</dbReference>
<dbReference type="GO" id="GO:0005576">
    <property type="term" value="C:extracellular region"/>
    <property type="evidence" value="ECO:0007669"/>
    <property type="project" value="TreeGrafter"/>
</dbReference>
<evidence type="ECO:0000313" key="6">
    <source>
        <dbReference type="EMBL" id="KAJ7022711.1"/>
    </source>
</evidence>
<dbReference type="SUPFAM" id="SSF51445">
    <property type="entry name" value="(Trans)glycosidases"/>
    <property type="match status" value="1"/>
</dbReference>
<evidence type="ECO:0000259" key="5">
    <source>
        <dbReference type="Pfam" id="PF00150"/>
    </source>
</evidence>
<comment type="similarity">
    <text evidence="1 4">Belongs to the glycosyl hydrolase 5 (cellulase A) family.</text>
</comment>
<proteinExistence type="inferred from homology"/>
<keyword evidence="7" id="KW-1185">Reference proteome</keyword>
<evidence type="ECO:0000313" key="7">
    <source>
        <dbReference type="Proteomes" id="UP001218188"/>
    </source>
</evidence>
<dbReference type="FunFam" id="3.20.20.80:FF:000130">
    <property type="entry name" value="Endoglucanase C"/>
    <property type="match status" value="1"/>
</dbReference>
<dbReference type="PANTHER" id="PTHR31297">
    <property type="entry name" value="GLUCAN ENDO-1,6-BETA-GLUCOSIDASE B"/>
    <property type="match status" value="1"/>
</dbReference>
<dbReference type="Gene3D" id="3.20.20.80">
    <property type="entry name" value="Glycosidases"/>
    <property type="match status" value="1"/>
</dbReference>
<gene>
    <name evidence="6" type="ORF">C8F04DRAFT_1137109</name>
</gene>
<dbReference type="EMBL" id="JARJCM010000204">
    <property type="protein sequence ID" value="KAJ7022711.1"/>
    <property type="molecule type" value="Genomic_DNA"/>
</dbReference>
<evidence type="ECO:0000256" key="2">
    <source>
        <dbReference type="ARBA" id="ARBA00022801"/>
    </source>
</evidence>
<comment type="caution">
    <text evidence="6">The sequence shown here is derived from an EMBL/GenBank/DDBJ whole genome shotgun (WGS) entry which is preliminary data.</text>
</comment>
<dbReference type="InterPro" id="IPR050386">
    <property type="entry name" value="Glycosyl_hydrolase_5"/>
</dbReference>
<dbReference type="AlphaFoldDB" id="A0AAD6S7S8"/>
<name>A0AAD6S7S8_9AGAR</name>
<dbReference type="GO" id="GO:0008422">
    <property type="term" value="F:beta-glucosidase activity"/>
    <property type="evidence" value="ECO:0007669"/>
    <property type="project" value="TreeGrafter"/>
</dbReference>
<reference evidence="6" key="1">
    <citation type="submission" date="2023-03" db="EMBL/GenBank/DDBJ databases">
        <title>Massive genome expansion in bonnet fungi (Mycena s.s.) driven by repeated elements and novel gene families across ecological guilds.</title>
        <authorList>
            <consortium name="Lawrence Berkeley National Laboratory"/>
            <person name="Harder C.B."/>
            <person name="Miyauchi S."/>
            <person name="Viragh M."/>
            <person name="Kuo A."/>
            <person name="Thoen E."/>
            <person name="Andreopoulos B."/>
            <person name="Lu D."/>
            <person name="Skrede I."/>
            <person name="Drula E."/>
            <person name="Henrissat B."/>
            <person name="Morin E."/>
            <person name="Kohler A."/>
            <person name="Barry K."/>
            <person name="LaButti K."/>
            <person name="Morin E."/>
            <person name="Salamov A."/>
            <person name="Lipzen A."/>
            <person name="Mereny Z."/>
            <person name="Hegedus B."/>
            <person name="Baldrian P."/>
            <person name="Stursova M."/>
            <person name="Weitz H."/>
            <person name="Taylor A."/>
            <person name="Grigoriev I.V."/>
            <person name="Nagy L.G."/>
            <person name="Martin F."/>
            <person name="Kauserud H."/>
        </authorList>
    </citation>
    <scope>NUCLEOTIDE SEQUENCE</scope>
    <source>
        <strain evidence="6">CBHHK200</strain>
    </source>
</reference>
<dbReference type="InterPro" id="IPR001547">
    <property type="entry name" value="Glyco_hydro_5"/>
</dbReference>
<dbReference type="InterPro" id="IPR017853">
    <property type="entry name" value="GH"/>
</dbReference>
<dbReference type="GO" id="GO:0009251">
    <property type="term" value="P:glucan catabolic process"/>
    <property type="evidence" value="ECO:0007669"/>
    <property type="project" value="TreeGrafter"/>
</dbReference>